<keyword evidence="1" id="KW-0812">Transmembrane</keyword>
<feature type="transmembrane region" description="Helical" evidence="1">
    <location>
        <begin position="82"/>
        <end position="99"/>
    </location>
</feature>
<accession>A0A1M6JF86</accession>
<keyword evidence="1" id="KW-1133">Transmembrane helix</keyword>
<evidence type="ECO:0000256" key="1">
    <source>
        <dbReference type="SAM" id="Phobius"/>
    </source>
</evidence>
<reference evidence="3" key="1">
    <citation type="submission" date="2016-11" db="EMBL/GenBank/DDBJ databases">
        <authorList>
            <person name="Varghese N."/>
            <person name="Submissions S."/>
        </authorList>
    </citation>
    <scope>NUCLEOTIDE SEQUENCE [LARGE SCALE GENOMIC DNA]</scope>
    <source>
        <strain evidence="3">DSM 15518</strain>
    </source>
</reference>
<feature type="transmembrane region" description="Helical" evidence="1">
    <location>
        <begin position="56"/>
        <end position="73"/>
    </location>
</feature>
<sequence>MTKKSRTKNSRRNSKKQYYFQKIISKLSVTLYLSIYSIYYFDVNILKRYLNLSDEILRALSVLIAYILSGYIINKDVKNYKIIKLTYIINFIVFIIVLLI</sequence>
<proteinExistence type="predicted"/>
<dbReference type="Proteomes" id="UP000242497">
    <property type="component" value="Unassembled WGS sequence"/>
</dbReference>
<keyword evidence="1" id="KW-0472">Membrane</keyword>
<dbReference type="AlphaFoldDB" id="A0A1M6JF86"/>
<gene>
    <name evidence="2" type="ORF">SAMN02744037_00107</name>
</gene>
<name>A0A1M6JF86_9FIRM</name>
<dbReference type="RefSeq" id="WP_072886459.1">
    <property type="nucleotide sequence ID" value="NZ_FRAE01000004.1"/>
</dbReference>
<evidence type="ECO:0000313" key="2">
    <source>
        <dbReference type="EMBL" id="SHJ45334.1"/>
    </source>
</evidence>
<dbReference type="EMBL" id="FRAE01000004">
    <property type="protein sequence ID" value="SHJ45334.1"/>
    <property type="molecule type" value="Genomic_DNA"/>
</dbReference>
<keyword evidence="3" id="KW-1185">Reference proteome</keyword>
<evidence type="ECO:0000313" key="3">
    <source>
        <dbReference type="Proteomes" id="UP000242497"/>
    </source>
</evidence>
<protein>
    <submittedName>
        <fullName evidence="2">Uncharacterized protein</fullName>
    </submittedName>
</protein>
<feature type="transmembrane region" description="Helical" evidence="1">
    <location>
        <begin position="20"/>
        <end position="41"/>
    </location>
</feature>
<dbReference type="OrthoDB" id="9919404at2"/>
<organism evidence="2 3">
    <name type="scientific">Tepidibacter formicigenes DSM 15518</name>
    <dbReference type="NCBI Taxonomy" id="1123349"/>
    <lineage>
        <taxon>Bacteria</taxon>
        <taxon>Bacillati</taxon>
        <taxon>Bacillota</taxon>
        <taxon>Clostridia</taxon>
        <taxon>Peptostreptococcales</taxon>
        <taxon>Peptostreptococcaceae</taxon>
        <taxon>Tepidibacter</taxon>
    </lineage>
</organism>